<dbReference type="Gene3D" id="3.30.450.40">
    <property type="match status" value="1"/>
</dbReference>
<proteinExistence type="predicted"/>
<protein>
    <recommendedName>
        <fullName evidence="2">GAF domain-containing protein</fullName>
    </recommendedName>
</protein>
<gene>
    <name evidence="1" type="ORF">EHAR0213_LOCUS5155</name>
</gene>
<evidence type="ECO:0008006" key="2">
    <source>
        <dbReference type="Google" id="ProtNLM"/>
    </source>
</evidence>
<organism evidence="1">
    <name type="scientific">Euplotes harpa</name>
    <dbReference type="NCBI Taxonomy" id="151035"/>
    <lineage>
        <taxon>Eukaryota</taxon>
        <taxon>Sar</taxon>
        <taxon>Alveolata</taxon>
        <taxon>Ciliophora</taxon>
        <taxon>Intramacronucleata</taxon>
        <taxon>Spirotrichea</taxon>
        <taxon>Hypotrichia</taxon>
        <taxon>Euplotida</taxon>
        <taxon>Euplotidae</taxon>
        <taxon>Euplotes</taxon>
    </lineage>
</organism>
<reference evidence="1" key="1">
    <citation type="submission" date="2021-01" db="EMBL/GenBank/DDBJ databases">
        <authorList>
            <person name="Corre E."/>
            <person name="Pelletier E."/>
            <person name="Niang G."/>
            <person name="Scheremetjew M."/>
            <person name="Finn R."/>
            <person name="Kale V."/>
            <person name="Holt S."/>
            <person name="Cochrane G."/>
            <person name="Meng A."/>
            <person name="Brown T."/>
            <person name="Cohen L."/>
        </authorList>
    </citation>
    <scope>NUCLEOTIDE SEQUENCE</scope>
    <source>
        <strain evidence="1">FSP1.4</strain>
    </source>
</reference>
<accession>A0A7S3J7C4</accession>
<evidence type="ECO:0000313" key="1">
    <source>
        <dbReference type="EMBL" id="CAE0346245.1"/>
    </source>
</evidence>
<dbReference type="AlphaFoldDB" id="A0A7S3J7C4"/>
<dbReference type="EMBL" id="HBII01012055">
    <property type="protein sequence ID" value="CAE0346245.1"/>
    <property type="molecule type" value="Transcribed_RNA"/>
</dbReference>
<dbReference type="InterPro" id="IPR029016">
    <property type="entry name" value="GAF-like_dom_sf"/>
</dbReference>
<sequence length="199" mass="22598">MIACMQMEFKNRRGNTEKDINNSNIDLVIFKIFNMFLQMKVNSLFADISRNFKEKHLYDTISLASRITTQRSFKQLIGEIKLLLPEYFGFESVGILLLDTKTKDLFTIAYIQKDEKVVGEGAEYAESSDIISFPSTLGITGLVFQTGEVYICNQATTDRKFMADIDNLSSIIEVDNFMIGPIFNDKKSSPVGIVQLMNK</sequence>
<dbReference type="SUPFAM" id="SSF55781">
    <property type="entry name" value="GAF domain-like"/>
    <property type="match status" value="1"/>
</dbReference>
<name>A0A7S3J7C4_9SPIT</name>